<organism evidence="1 2">
    <name type="scientific">Phaseolus coccineus</name>
    <name type="common">Scarlet runner bean</name>
    <name type="synonym">Phaseolus multiflorus</name>
    <dbReference type="NCBI Taxonomy" id="3886"/>
    <lineage>
        <taxon>Eukaryota</taxon>
        <taxon>Viridiplantae</taxon>
        <taxon>Streptophyta</taxon>
        <taxon>Embryophyta</taxon>
        <taxon>Tracheophyta</taxon>
        <taxon>Spermatophyta</taxon>
        <taxon>Magnoliopsida</taxon>
        <taxon>eudicotyledons</taxon>
        <taxon>Gunneridae</taxon>
        <taxon>Pentapetalae</taxon>
        <taxon>rosids</taxon>
        <taxon>fabids</taxon>
        <taxon>Fabales</taxon>
        <taxon>Fabaceae</taxon>
        <taxon>Papilionoideae</taxon>
        <taxon>50 kb inversion clade</taxon>
        <taxon>NPAAA clade</taxon>
        <taxon>indigoferoid/millettioid clade</taxon>
        <taxon>Phaseoleae</taxon>
        <taxon>Phaseolus</taxon>
    </lineage>
</organism>
<evidence type="ECO:0000313" key="2">
    <source>
        <dbReference type="Proteomes" id="UP001374584"/>
    </source>
</evidence>
<reference evidence="1 2" key="1">
    <citation type="submission" date="2024-01" db="EMBL/GenBank/DDBJ databases">
        <title>The genomes of 5 underutilized Papilionoideae crops provide insights into root nodulation and disease resistanc.</title>
        <authorList>
            <person name="Jiang F."/>
        </authorList>
    </citation>
    <scope>NUCLEOTIDE SEQUENCE [LARGE SCALE GENOMIC DNA]</scope>
    <source>
        <strain evidence="1">JINMINGXINNONG_FW02</strain>
        <tissue evidence="1">Leaves</tissue>
    </source>
</reference>
<comment type="caution">
    <text evidence="1">The sequence shown here is derived from an EMBL/GenBank/DDBJ whole genome shotgun (WGS) entry which is preliminary data.</text>
</comment>
<protein>
    <submittedName>
        <fullName evidence="1">Uncharacterized protein</fullName>
    </submittedName>
</protein>
<accession>A0AAN9N566</accession>
<dbReference type="EMBL" id="JAYMYR010000004">
    <property type="protein sequence ID" value="KAK7366820.1"/>
    <property type="molecule type" value="Genomic_DNA"/>
</dbReference>
<proteinExistence type="predicted"/>
<name>A0AAN9N566_PHACN</name>
<dbReference type="AlphaFoldDB" id="A0AAN9N566"/>
<sequence>MVCLLWGDIKMGAFGEEEREGMEGRVEWGEEKSKCGEMKKVEMVAVPLLERKQGLLLLPGIYSSLTTKPPPPPSLSPTPSQLICKRRWVM</sequence>
<gene>
    <name evidence="1" type="ORF">VNO80_08819</name>
</gene>
<dbReference type="Proteomes" id="UP001374584">
    <property type="component" value="Unassembled WGS sequence"/>
</dbReference>
<keyword evidence="2" id="KW-1185">Reference proteome</keyword>
<evidence type="ECO:0000313" key="1">
    <source>
        <dbReference type="EMBL" id="KAK7366820.1"/>
    </source>
</evidence>